<evidence type="ECO:0000256" key="4">
    <source>
        <dbReference type="ARBA" id="ARBA00021815"/>
    </source>
</evidence>
<evidence type="ECO:0000259" key="11">
    <source>
        <dbReference type="Pfam" id="PF11527"/>
    </source>
</evidence>
<feature type="compositionally biased region" description="Basic and acidic residues" evidence="10">
    <location>
        <begin position="227"/>
        <end position="247"/>
    </location>
</feature>
<protein>
    <recommendedName>
        <fullName evidence="4">Cilia- and flagella-associated protein 36</fullName>
    </recommendedName>
    <alternativeName>
        <fullName evidence="9">Coiled-coil domain-containing protein 104</fullName>
    </alternativeName>
</protein>
<dbReference type="PANTHER" id="PTHR21532">
    <property type="entry name" value="PHOSPHODIESTERASE HL"/>
    <property type="match status" value="1"/>
</dbReference>
<feature type="region of interest" description="Disordered" evidence="10">
    <location>
        <begin position="227"/>
        <end position="418"/>
    </location>
</feature>
<evidence type="ECO:0000256" key="8">
    <source>
        <dbReference type="ARBA" id="ARBA00023273"/>
    </source>
</evidence>
<keyword evidence="7" id="KW-0969">Cilium</keyword>
<gene>
    <name evidence="12" type="ORF">P5673_007057</name>
</gene>
<dbReference type="PANTHER" id="PTHR21532:SF0">
    <property type="entry name" value="CILIA- AND FLAGELLA-ASSOCIATED PROTEIN 36"/>
    <property type="match status" value="1"/>
</dbReference>
<evidence type="ECO:0000313" key="12">
    <source>
        <dbReference type="EMBL" id="KAK2568955.1"/>
    </source>
</evidence>
<dbReference type="Gene3D" id="1.20.1520.10">
    <property type="entry name" value="ADP-ribosylation factor-like 2-binding protein, domain"/>
    <property type="match status" value="1"/>
</dbReference>
<evidence type="ECO:0000256" key="5">
    <source>
        <dbReference type="ARBA" id="ARBA00022490"/>
    </source>
</evidence>
<feature type="compositionally biased region" description="Basic and acidic residues" evidence="10">
    <location>
        <begin position="349"/>
        <end position="380"/>
    </location>
</feature>
<dbReference type="InterPro" id="IPR023379">
    <property type="entry name" value="BART_dom"/>
</dbReference>
<evidence type="ECO:0000256" key="2">
    <source>
        <dbReference type="ARBA" id="ARBA00004496"/>
    </source>
</evidence>
<dbReference type="GO" id="GO:0097546">
    <property type="term" value="C:ciliary base"/>
    <property type="evidence" value="ECO:0007669"/>
    <property type="project" value="TreeGrafter"/>
</dbReference>
<evidence type="ECO:0000256" key="7">
    <source>
        <dbReference type="ARBA" id="ARBA00023069"/>
    </source>
</evidence>
<reference evidence="12" key="1">
    <citation type="journal article" date="2023" name="G3 (Bethesda)">
        <title>Whole genome assembly and annotation of the endangered Caribbean coral Acropora cervicornis.</title>
        <authorList>
            <person name="Selwyn J.D."/>
            <person name="Vollmer S.V."/>
        </authorList>
    </citation>
    <scope>NUCLEOTIDE SEQUENCE</scope>
    <source>
        <strain evidence="12">K2</strain>
    </source>
</reference>
<dbReference type="EMBL" id="JARQWQ010000011">
    <property type="protein sequence ID" value="KAK2568955.1"/>
    <property type="molecule type" value="Genomic_DNA"/>
</dbReference>
<name>A0AAD9VCJ6_ACRCE</name>
<evidence type="ECO:0000256" key="3">
    <source>
        <dbReference type="ARBA" id="ARBA00007460"/>
    </source>
</evidence>
<accession>A0AAD9VCJ6</accession>
<dbReference type="GO" id="GO:0005930">
    <property type="term" value="C:axoneme"/>
    <property type="evidence" value="ECO:0007669"/>
    <property type="project" value="TreeGrafter"/>
</dbReference>
<evidence type="ECO:0000256" key="10">
    <source>
        <dbReference type="SAM" id="MobiDB-lite"/>
    </source>
</evidence>
<keyword evidence="6" id="KW-0175">Coiled coil</keyword>
<keyword evidence="12" id="KW-0282">Flagellum</keyword>
<feature type="compositionally biased region" description="Low complexity" evidence="10">
    <location>
        <begin position="282"/>
        <end position="291"/>
    </location>
</feature>
<keyword evidence="13" id="KW-1185">Reference proteome</keyword>
<sequence>MAGGEEFLFDAVIGFLTSPIWNHPVRTFIEQNSLVFDPDGANHDEYKKIHSTYKSMVETLLSSFLKDVGITEEQFMKACKDGSRSPQFSTISRDVFDQIWAADDFEVFKQLMIQKNIELQLQALQIFQQIHNAQMPMPMPMQMPVAIPTSHGTSPATGAPSAAAAQLEEDAIMREVLRKSKEEYEAQRKSAEEKVDKELEKTLAESQEESNRLMEIAKKEQEELEKALKSSLDAQEKQTAEAEKLSAEVKQSTVQPPSKASAVESKQAAKTAPPESKPSPKPSTVKSKSSTQDTKASEKSKLTEIPPLPGQPKKPSNAASDAAAGWIQSAKNEAAGDSTVKQATQAKEISPEEMKKRAEYLKQQRDKLLALKKREREKSLTKYTEQQPKARPTTAKAAHRVTSGEQVEPLASESSEQDAKKLAMRRALADVLKREVIDK</sequence>
<evidence type="ECO:0000256" key="9">
    <source>
        <dbReference type="ARBA" id="ARBA00031593"/>
    </source>
</evidence>
<organism evidence="12 13">
    <name type="scientific">Acropora cervicornis</name>
    <name type="common">Staghorn coral</name>
    <dbReference type="NCBI Taxonomy" id="6130"/>
    <lineage>
        <taxon>Eukaryota</taxon>
        <taxon>Metazoa</taxon>
        <taxon>Cnidaria</taxon>
        <taxon>Anthozoa</taxon>
        <taxon>Hexacorallia</taxon>
        <taxon>Scleractinia</taxon>
        <taxon>Astrocoeniina</taxon>
        <taxon>Acroporidae</taxon>
        <taxon>Acropora</taxon>
    </lineage>
</organism>
<reference evidence="12" key="2">
    <citation type="journal article" date="2023" name="Science">
        <title>Genomic signatures of disease resistance in endangered staghorn corals.</title>
        <authorList>
            <person name="Vollmer S.V."/>
            <person name="Selwyn J.D."/>
            <person name="Despard B.A."/>
            <person name="Roesel C.L."/>
        </authorList>
    </citation>
    <scope>NUCLEOTIDE SEQUENCE</scope>
    <source>
        <strain evidence="12">K2</strain>
    </source>
</reference>
<comment type="similarity">
    <text evidence="3">Belongs to the CFAP36 family.</text>
</comment>
<keyword evidence="5" id="KW-0963">Cytoplasm</keyword>
<evidence type="ECO:0000313" key="13">
    <source>
        <dbReference type="Proteomes" id="UP001249851"/>
    </source>
</evidence>
<feature type="domain" description="BART" evidence="11">
    <location>
        <begin position="6"/>
        <end position="120"/>
    </location>
</feature>
<evidence type="ECO:0000256" key="6">
    <source>
        <dbReference type="ARBA" id="ARBA00023054"/>
    </source>
</evidence>
<comment type="subcellular location">
    <subcellularLocation>
        <location evidence="1">Cell projection</location>
        <location evidence="1">Cilium</location>
    </subcellularLocation>
    <subcellularLocation>
        <location evidence="2">Cytoplasm</location>
    </subcellularLocation>
</comment>
<dbReference type="Proteomes" id="UP001249851">
    <property type="component" value="Unassembled WGS sequence"/>
</dbReference>
<evidence type="ECO:0000256" key="1">
    <source>
        <dbReference type="ARBA" id="ARBA00004138"/>
    </source>
</evidence>
<keyword evidence="8" id="KW-0966">Cell projection</keyword>
<proteinExistence type="inferred from homology"/>
<feature type="compositionally biased region" description="Polar residues" evidence="10">
    <location>
        <begin position="249"/>
        <end position="258"/>
    </location>
</feature>
<dbReference type="InterPro" id="IPR038888">
    <property type="entry name" value="CFAP36"/>
</dbReference>
<comment type="caution">
    <text evidence="12">The sequence shown here is derived from an EMBL/GenBank/DDBJ whole genome shotgun (WGS) entry which is preliminary data.</text>
</comment>
<dbReference type="InterPro" id="IPR042541">
    <property type="entry name" value="BART_sf"/>
</dbReference>
<dbReference type="Pfam" id="PF11527">
    <property type="entry name" value="ARL2_Bind_BART"/>
    <property type="match status" value="1"/>
</dbReference>
<dbReference type="AlphaFoldDB" id="A0AAD9VCJ6"/>
<feature type="region of interest" description="Disordered" evidence="10">
    <location>
        <begin position="184"/>
        <end position="211"/>
    </location>
</feature>